<feature type="compositionally biased region" description="Basic and acidic residues" evidence="2">
    <location>
        <begin position="153"/>
        <end position="162"/>
    </location>
</feature>
<dbReference type="KEGG" id="mis:MICPUN_109099"/>
<feature type="region of interest" description="Disordered" evidence="2">
    <location>
        <begin position="153"/>
        <end position="225"/>
    </location>
</feature>
<feature type="coiled-coil region" evidence="1">
    <location>
        <begin position="87"/>
        <end position="114"/>
    </location>
</feature>
<evidence type="ECO:0000313" key="4">
    <source>
        <dbReference type="Proteomes" id="UP000002009"/>
    </source>
</evidence>
<proteinExistence type="predicted"/>
<dbReference type="InParanoid" id="C1EDF2"/>
<name>C1EDF2_MICCC</name>
<evidence type="ECO:0000256" key="1">
    <source>
        <dbReference type="SAM" id="Coils"/>
    </source>
</evidence>
<feature type="compositionally biased region" description="Acidic residues" evidence="2">
    <location>
        <begin position="335"/>
        <end position="344"/>
    </location>
</feature>
<dbReference type="AlphaFoldDB" id="C1EDF2"/>
<dbReference type="GeneID" id="8247519"/>
<reference evidence="3 4" key="1">
    <citation type="journal article" date="2009" name="Science">
        <title>Green evolution and dynamic adaptations revealed by genomes of the marine picoeukaryotes Micromonas.</title>
        <authorList>
            <person name="Worden A.Z."/>
            <person name="Lee J.H."/>
            <person name="Mock T."/>
            <person name="Rouze P."/>
            <person name="Simmons M.P."/>
            <person name="Aerts A.L."/>
            <person name="Allen A.E."/>
            <person name="Cuvelier M.L."/>
            <person name="Derelle E."/>
            <person name="Everett M.V."/>
            <person name="Foulon E."/>
            <person name="Grimwood J."/>
            <person name="Gundlach H."/>
            <person name="Henrissat B."/>
            <person name="Napoli C."/>
            <person name="McDonald S.M."/>
            <person name="Parker M.S."/>
            <person name="Rombauts S."/>
            <person name="Salamov A."/>
            <person name="Von Dassow P."/>
            <person name="Badger J.H."/>
            <person name="Coutinho P.M."/>
            <person name="Demir E."/>
            <person name="Dubchak I."/>
            <person name="Gentemann C."/>
            <person name="Eikrem W."/>
            <person name="Gready J.E."/>
            <person name="John U."/>
            <person name="Lanier W."/>
            <person name="Lindquist E.A."/>
            <person name="Lucas S."/>
            <person name="Mayer K.F."/>
            <person name="Moreau H."/>
            <person name="Not F."/>
            <person name="Otillar R."/>
            <person name="Panaud O."/>
            <person name="Pangilinan J."/>
            <person name="Paulsen I."/>
            <person name="Piegu B."/>
            <person name="Poliakov A."/>
            <person name="Robbens S."/>
            <person name="Schmutz J."/>
            <person name="Toulza E."/>
            <person name="Wyss T."/>
            <person name="Zelensky A."/>
            <person name="Zhou K."/>
            <person name="Armbrust E.V."/>
            <person name="Bhattacharya D."/>
            <person name="Goodenough U.W."/>
            <person name="Van de Peer Y."/>
            <person name="Grigoriev I.V."/>
        </authorList>
    </citation>
    <scope>NUCLEOTIDE SEQUENCE [LARGE SCALE GENOMIC DNA]</scope>
    <source>
        <strain evidence="4">RCC299 / NOUM17</strain>
    </source>
</reference>
<dbReference type="Proteomes" id="UP000002009">
    <property type="component" value="Chromosome 11"/>
</dbReference>
<gene>
    <name evidence="3" type="ORF">MICPUN_109099</name>
</gene>
<accession>C1EDF2</accession>
<feature type="region of interest" description="Disordered" evidence="2">
    <location>
        <begin position="258"/>
        <end position="382"/>
    </location>
</feature>
<feature type="compositionally biased region" description="Basic and acidic residues" evidence="2">
    <location>
        <begin position="210"/>
        <end position="225"/>
    </location>
</feature>
<dbReference type="RefSeq" id="XP_002504787.1">
    <property type="nucleotide sequence ID" value="XM_002504741.1"/>
</dbReference>
<protein>
    <submittedName>
        <fullName evidence="3">Uncharacterized protein</fullName>
    </submittedName>
</protein>
<sequence length="411" mass="44019">MECALDEEEGTRKLLERARAARGANGTLVSFGSGSISGTSETSSPREKASASFITGSTVDSPALLRVGGGYAGSPPKHGHALRAKMARDLEMHVRALTQRAKKAAREADLLERHLARVDRFQDESVGELELALWLLRGVDELTRREKAERLAAAKARSDKFKPSGQSVKYGKLKSIADKKRTAKKKPATVDDDAAGADEPPSPLHRHRERVQQRRRDDADLLRGFDLDGGMIGAVSKRQTGSNDDTAVRKALAGAMESAAVLDDDDDDDRGVEVAPEETTSTPPPSRAVAGVHRGSALPPTPGADVSAKILNDGKTPVRLTSVERSSDVRGPDAEGAEGAEGAEETFHTPATEPERASRPTPSPRARQTPSPSPSERKSTYILPFGKSTYKLFKRNVLGIPSKKDKVGSKG</sequence>
<evidence type="ECO:0000313" key="3">
    <source>
        <dbReference type="EMBL" id="ACO66045.1"/>
    </source>
</evidence>
<evidence type="ECO:0000256" key="2">
    <source>
        <dbReference type="SAM" id="MobiDB-lite"/>
    </source>
</evidence>
<feature type="region of interest" description="Disordered" evidence="2">
    <location>
        <begin position="27"/>
        <end position="53"/>
    </location>
</feature>
<organism evidence="3 4">
    <name type="scientific">Micromonas commoda (strain RCC299 / NOUM17 / CCMP2709)</name>
    <name type="common">Picoplanktonic green alga</name>
    <dbReference type="NCBI Taxonomy" id="296587"/>
    <lineage>
        <taxon>Eukaryota</taxon>
        <taxon>Viridiplantae</taxon>
        <taxon>Chlorophyta</taxon>
        <taxon>Mamiellophyceae</taxon>
        <taxon>Mamiellales</taxon>
        <taxon>Mamiellaceae</taxon>
        <taxon>Micromonas</taxon>
    </lineage>
</organism>
<keyword evidence="4" id="KW-1185">Reference proteome</keyword>
<dbReference type="EMBL" id="CP001330">
    <property type="protein sequence ID" value="ACO66045.1"/>
    <property type="molecule type" value="Genomic_DNA"/>
</dbReference>
<feature type="compositionally biased region" description="Low complexity" evidence="2">
    <location>
        <begin position="30"/>
        <end position="43"/>
    </location>
</feature>
<keyword evidence="1" id="KW-0175">Coiled coil</keyword>